<dbReference type="PANTHER" id="PTHR43798:SF33">
    <property type="entry name" value="HYDROLASE, PUTATIVE (AFU_ORTHOLOGUE AFUA_2G14860)-RELATED"/>
    <property type="match status" value="1"/>
</dbReference>
<dbReference type="PRINTS" id="PR00111">
    <property type="entry name" value="ABHYDROLASE"/>
</dbReference>
<dbReference type="InterPro" id="IPR029058">
    <property type="entry name" value="AB_hydrolase_fold"/>
</dbReference>
<dbReference type="InterPro" id="IPR050266">
    <property type="entry name" value="AB_hydrolase_sf"/>
</dbReference>
<reference evidence="2 3" key="1">
    <citation type="submission" date="2023-07" db="EMBL/GenBank/DDBJ databases">
        <title>Genomic Encyclopedia of Type Strains, Phase IV (KMG-IV): sequencing the most valuable type-strain genomes for metagenomic binning, comparative biology and taxonomic classification.</title>
        <authorList>
            <person name="Goeker M."/>
        </authorList>
    </citation>
    <scope>NUCLEOTIDE SEQUENCE [LARGE SCALE GENOMIC DNA]</scope>
    <source>
        <strain evidence="2 3">B1-1</strain>
    </source>
</reference>
<evidence type="ECO:0000259" key="1">
    <source>
        <dbReference type="Pfam" id="PF12697"/>
    </source>
</evidence>
<feature type="domain" description="AB hydrolase-1" evidence="1">
    <location>
        <begin position="32"/>
        <end position="256"/>
    </location>
</feature>
<accession>A0ABU0M1M3</accession>
<gene>
    <name evidence="2" type="ORF">QO015_000381</name>
</gene>
<dbReference type="Gene3D" id="3.40.50.1820">
    <property type="entry name" value="alpha/beta hydrolase"/>
    <property type="match status" value="1"/>
</dbReference>
<dbReference type="Pfam" id="PF12697">
    <property type="entry name" value="Abhydrolase_6"/>
    <property type="match status" value="1"/>
</dbReference>
<dbReference type="RefSeq" id="WP_266281818.1">
    <property type="nucleotide sequence ID" value="NZ_JAPKNF010000001.1"/>
</dbReference>
<protein>
    <submittedName>
        <fullName evidence="2">Pimeloyl-ACP methyl ester carboxylesterase</fullName>
    </submittedName>
</protein>
<comment type="caution">
    <text evidence="2">The sequence shown here is derived from an EMBL/GenBank/DDBJ whole genome shotgun (WGS) entry which is preliminary data.</text>
</comment>
<evidence type="ECO:0000313" key="2">
    <source>
        <dbReference type="EMBL" id="MDQ0514768.1"/>
    </source>
</evidence>
<dbReference type="InterPro" id="IPR000073">
    <property type="entry name" value="AB_hydrolase_1"/>
</dbReference>
<dbReference type="PANTHER" id="PTHR43798">
    <property type="entry name" value="MONOACYLGLYCEROL LIPASE"/>
    <property type="match status" value="1"/>
</dbReference>
<dbReference type="SUPFAM" id="SSF53474">
    <property type="entry name" value="alpha/beta-Hydrolases"/>
    <property type="match status" value="1"/>
</dbReference>
<name>A0ABU0M1M3_9HYPH</name>
<dbReference type="EMBL" id="JAUSWJ010000001">
    <property type="protein sequence ID" value="MDQ0514768.1"/>
    <property type="molecule type" value="Genomic_DNA"/>
</dbReference>
<evidence type="ECO:0000313" key="3">
    <source>
        <dbReference type="Proteomes" id="UP001223743"/>
    </source>
</evidence>
<keyword evidence="3" id="KW-1185">Reference proteome</keyword>
<proteinExistence type="predicted"/>
<sequence length="273" mass="28733">MKNVEKPSSITIAALDGARIPVLVAGEGEPLVILVHGWSCRQDFWSAQIGPLSRHFRVAAPDLPGHGDADPQRPSGAWSIETFGADIVAVADALEAGEVVLVGHSMGGAVAIEAARLLGDRCRLLVGVDTFTEAMFYAVRSREEIAARVGGFREDFAGRMRGMIGAITGDEVDPALQAMIAEAMAATDPAAALGVLEALLGWDIAAVWPLPGVRAVAINSAMLARRNELLDLEHLEIVLMEGPGHFPMMEAPDAFNGLLLGVLEQEGFGGPSP</sequence>
<dbReference type="Proteomes" id="UP001223743">
    <property type="component" value="Unassembled WGS sequence"/>
</dbReference>
<organism evidence="2 3">
    <name type="scientific">Kaistia geumhonensis</name>
    <dbReference type="NCBI Taxonomy" id="410839"/>
    <lineage>
        <taxon>Bacteria</taxon>
        <taxon>Pseudomonadati</taxon>
        <taxon>Pseudomonadota</taxon>
        <taxon>Alphaproteobacteria</taxon>
        <taxon>Hyphomicrobiales</taxon>
        <taxon>Kaistiaceae</taxon>
        <taxon>Kaistia</taxon>
    </lineage>
</organism>